<protein>
    <submittedName>
        <fullName evidence="3">PPOX class F420-dependent enzyme</fullName>
    </submittedName>
</protein>
<dbReference type="GO" id="GO:0005829">
    <property type="term" value="C:cytosol"/>
    <property type="evidence" value="ECO:0007669"/>
    <property type="project" value="TreeGrafter"/>
</dbReference>
<gene>
    <name evidence="3" type="ORF">BHQ18_18595</name>
</gene>
<evidence type="ECO:0000313" key="3">
    <source>
        <dbReference type="EMBL" id="ODQ88489.1"/>
    </source>
</evidence>
<organism evidence="3 4">
    <name type="scientific">Mycolicibacterium flavescens</name>
    <name type="common">Mycobacterium flavescens</name>
    <dbReference type="NCBI Taxonomy" id="1776"/>
    <lineage>
        <taxon>Bacteria</taxon>
        <taxon>Bacillati</taxon>
        <taxon>Actinomycetota</taxon>
        <taxon>Actinomycetes</taxon>
        <taxon>Mycobacteriales</taxon>
        <taxon>Mycobacteriaceae</taxon>
        <taxon>Mycolicibacterium</taxon>
    </lineage>
</organism>
<evidence type="ECO:0000259" key="2">
    <source>
        <dbReference type="Pfam" id="PF01243"/>
    </source>
</evidence>
<accession>A0A1E3RF66</accession>
<keyword evidence="4" id="KW-1185">Reference proteome</keyword>
<dbReference type="InterPro" id="IPR011576">
    <property type="entry name" value="Pyridox_Oxase_N"/>
</dbReference>
<reference evidence="4" key="1">
    <citation type="submission" date="2016-09" db="EMBL/GenBank/DDBJ databases">
        <authorList>
            <person name="Greninger A.L."/>
            <person name="Jerome K.R."/>
            <person name="Mcnair B."/>
            <person name="Wallis C."/>
            <person name="Fang F."/>
        </authorList>
    </citation>
    <scope>NUCLEOTIDE SEQUENCE [LARGE SCALE GENOMIC DNA]</scope>
    <source>
        <strain evidence="4">M6</strain>
    </source>
</reference>
<dbReference type="PANTHER" id="PTHR35176">
    <property type="entry name" value="HEME OXYGENASE HI_0854-RELATED"/>
    <property type="match status" value="1"/>
</dbReference>
<dbReference type="InterPro" id="IPR012349">
    <property type="entry name" value="Split_barrel_FMN-bd"/>
</dbReference>
<feature type="domain" description="Pyridoxamine 5'-phosphate oxidase N-terminal" evidence="2">
    <location>
        <begin position="17"/>
        <end position="141"/>
    </location>
</feature>
<dbReference type="GO" id="GO:0070967">
    <property type="term" value="F:coenzyme F420 binding"/>
    <property type="evidence" value="ECO:0007669"/>
    <property type="project" value="TreeGrafter"/>
</dbReference>
<dbReference type="SUPFAM" id="SSF50475">
    <property type="entry name" value="FMN-binding split barrel"/>
    <property type="match status" value="1"/>
</dbReference>
<evidence type="ECO:0000256" key="1">
    <source>
        <dbReference type="ARBA" id="ARBA00023002"/>
    </source>
</evidence>
<dbReference type="GO" id="GO:0016627">
    <property type="term" value="F:oxidoreductase activity, acting on the CH-CH group of donors"/>
    <property type="evidence" value="ECO:0007669"/>
    <property type="project" value="TreeGrafter"/>
</dbReference>
<dbReference type="Pfam" id="PF01243">
    <property type="entry name" value="PNPOx_N"/>
    <property type="match status" value="1"/>
</dbReference>
<name>A0A1E3RF66_MYCFV</name>
<dbReference type="Gene3D" id="2.30.110.10">
    <property type="entry name" value="Electron Transport, Fmn-binding Protein, Chain A"/>
    <property type="match status" value="1"/>
</dbReference>
<dbReference type="STRING" id="1776.BHQ18_18595"/>
<dbReference type="InterPro" id="IPR019920">
    <property type="entry name" value="F420-binding_dom_put"/>
</dbReference>
<dbReference type="EMBL" id="MIHA01000014">
    <property type="protein sequence ID" value="ODQ88489.1"/>
    <property type="molecule type" value="Genomic_DNA"/>
</dbReference>
<dbReference type="RefSeq" id="WP_069415129.1">
    <property type="nucleotide sequence ID" value="NZ_JACKUL010000012.1"/>
</dbReference>
<dbReference type="PANTHER" id="PTHR35176:SF2">
    <property type="entry name" value="F420H(2)-DEPENDENT REDUCTASE RV1155"/>
    <property type="match status" value="1"/>
</dbReference>
<dbReference type="OrthoDB" id="1094370at2"/>
<dbReference type="InterPro" id="IPR052019">
    <property type="entry name" value="F420H2_bilvrd_red/Heme_oxyg"/>
</dbReference>
<comment type="caution">
    <text evidence="3">The sequence shown here is derived from an EMBL/GenBank/DDBJ whole genome shotgun (WGS) entry which is preliminary data.</text>
</comment>
<dbReference type="NCBIfam" id="TIGR03618">
    <property type="entry name" value="Rv1155_F420"/>
    <property type="match status" value="1"/>
</dbReference>
<dbReference type="AlphaFoldDB" id="A0A1E3RF66"/>
<sequence>MARTYATAETVDLAGLLEFVRPRHRMVLTTFRADGSLQSSPVSGGVDGAGRIVIASYPQRAKSANVRRAGRASVVVLSDEFNGPYVQVDGDAEVIGLPDAVEPLVDYYRAIAGEHPDWAEYRQAMTDQGKCLIRVSPRRWGPVATGGFPPPQDQAR</sequence>
<proteinExistence type="predicted"/>
<dbReference type="Proteomes" id="UP000094053">
    <property type="component" value="Unassembled WGS sequence"/>
</dbReference>
<keyword evidence="1" id="KW-0560">Oxidoreductase</keyword>
<evidence type="ECO:0000313" key="4">
    <source>
        <dbReference type="Proteomes" id="UP000094053"/>
    </source>
</evidence>